<gene>
    <name evidence="2" type="ORF">GCM10011491_31080</name>
</gene>
<evidence type="ECO:0000313" key="2">
    <source>
        <dbReference type="EMBL" id="GGB00670.1"/>
    </source>
</evidence>
<dbReference type="AlphaFoldDB" id="A0A916SH57"/>
<dbReference type="PANTHER" id="PTHR36180">
    <property type="entry name" value="DNA-BINDING PROTEIN-RELATED-RELATED"/>
    <property type="match status" value="1"/>
</dbReference>
<sequence>MTKIDMHITSGERKSVMPYQFDGRNIRIIERDGEYWFVASDVAAELGYSVAKDMARRLDDDERGGHIVPTPSGDQEMTIISEPGLYRAIIQRRSTKKMDDRLLNRIARFQRWVFHDVLPSIRKTGGYNAQPSITIADLTANPHMLLQLTQGYALQIEDMKREMGVMEKEVATLDRIAGADNLFGVRVAAKILQMEEKKFTAYIQQIGWAYRQPGTRVLLCYAEKQKAGLVLNKASPYTKPDGSEGLRESLKFTAKGIVRLGKMLNIDIVEGDLFGPKGEPA</sequence>
<reference evidence="2" key="2">
    <citation type="submission" date="2020-09" db="EMBL/GenBank/DDBJ databases">
        <authorList>
            <person name="Sun Q."/>
            <person name="Zhou Y."/>
        </authorList>
    </citation>
    <scope>NUCLEOTIDE SEQUENCE</scope>
    <source>
        <strain evidence="2">CGMCC 1.15082</strain>
    </source>
</reference>
<reference evidence="2" key="1">
    <citation type="journal article" date="2014" name="Int. J. Syst. Evol. Microbiol.">
        <title>Complete genome sequence of Corynebacterium casei LMG S-19264T (=DSM 44701T), isolated from a smear-ripened cheese.</title>
        <authorList>
            <consortium name="US DOE Joint Genome Institute (JGI-PGF)"/>
            <person name="Walter F."/>
            <person name="Albersmeier A."/>
            <person name="Kalinowski J."/>
            <person name="Ruckert C."/>
        </authorList>
    </citation>
    <scope>NUCLEOTIDE SEQUENCE</scope>
    <source>
        <strain evidence="2">CGMCC 1.15082</strain>
    </source>
</reference>
<organism evidence="2 3">
    <name type="scientific">Brucella endophytica</name>
    <dbReference type="NCBI Taxonomy" id="1963359"/>
    <lineage>
        <taxon>Bacteria</taxon>
        <taxon>Pseudomonadati</taxon>
        <taxon>Pseudomonadota</taxon>
        <taxon>Alphaproteobacteria</taxon>
        <taxon>Hyphomicrobiales</taxon>
        <taxon>Brucellaceae</taxon>
        <taxon>Brucella/Ochrobactrum group</taxon>
        <taxon>Brucella</taxon>
    </lineage>
</organism>
<proteinExistence type="predicted"/>
<dbReference type="Pfam" id="PF03374">
    <property type="entry name" value="ANT"/>
    <property type="match status" value="1"/>
</dbReference>
<evidence type="ECO:0000259" key="1">
    <source>
        <dbReference type="PROSITE" id="PS51750"/>
    </source>
</evidence>
<dbReference type="PROSITE" id="PS51750">
    <property type="entry name" value="BRO_N"/>
    <property type="match status" value="1"/>
</dbReference>
<accession>A0A916SH57</accession>
<dbReference type="EMBL" id="BMHH01000013">
    <property type="protein sequence ID" value="GGB00670.1"/>
    <property type="molecule type" value="Genomic_DNA"/>
</dbReference>
<evidence type="ECO:0000313" key="3">
    <source>
        <dbReference type="Proteomes" id="UP000646478"/>
    </source>
</evidence>
<dbReference type="PANTHER" id="PTHR36180:SF2">
    <property type="entry name" value="BRO FAMILY PROTEIN"/>
    <property type="match status" value="1"/>
</dbReference>
<name>A0A916SH57_9HYPH</name>
<keyword evidence="3" id="KW-1185">Reference proteome</keyword>
<dbReference type="InterPro" id="IPR003497">
    <property type="entry name" value="BRO_N_domain"/>
</dbReference>
<protein>
    <submittedName>
        <fullName evidence="2">Antirepressor</fullName>
    </submittedName>
</protein>
<dbReference type="InterPro" id="IPR005039">
    <property type="entry name" value="Ant_C"/>
</dbReference>
<dbReference type="RefSeq" id="WP_188825103.1">
    <property type="nucleotide sequence ID" value="NZ_BMHH01000013.1"/>
</dbReference>
<dbReference type="SMART" id="SM01040">
    <property type="entry name" value="Bro-N"/>
    <property type="match status" value="1"/>
</dbReference>
<dbReference type="Pfam" id="PF02498">
    <property type="entry name" value="Bro-N"/>
    <property type="match status" value="1"/>
</dbReference>
<dbReference type="Proteomes" id="UP000646478">
    <property type="component" value="Unassembled WGS sequence"/>
</dbReference>
<dbReference type="GO" id="GO:0003677">
    <property type="term" value="F:DNA binding"/>
    <property type="evidence" value="ECO:0007669"/>
    <property type="project" value="InterPro"/>
</dbReference>
<feature type="domain" description="Bro-N" evidence="1">
    <location>
        <begin position="13"/>
        <end position="125"/>
    </location>
</feature>
<comment type="caution">
    <text evidence="2">The sequence shown here is derived from an EMBL/GenBank/DDBJ whole genome shotgun (WGS) entry which is preliminary data.</text>
</comment>